<feature type="compositionally biased region" description="Polar residues" evidence="1">
    <location>
        <begin position="390"/>
        <end position="419"/>
    </location>
</feature>
<dbReference type="AlphaFoldDB" id="A0A1M2VBZ9"/>
<comment type="caution">
    <text evidence="3">The sequence shown here is derived from an EMBL/GenBank/DDBJ whole genome shotgun (WGS) entry which is preliminary data.</text>
</comment>
<dbReference type="Pfam" id="PF10358">
    <property type="entry name" value="NT-C2"/>
    <property type="match status" value="1"/>
</dbReference>
<dbReference type="OrthoDB" id="3365224at2759"/>
<dbReference type="PANTHER" id="PTHR36168">
    <property type="entry name" value="CHROMOSOME 1, WHOLE GENOME SHOTGUN SEQUENCE"/>
    <property type="match status" value="1"/>
</dbReference>
<dbReference type="EMBL" id="MNAD01001480">
    <property type="protein sequence ID" value="OJT05191.1"/>
    <property type="molecule type" value="Genomic_DNA"/>
</dbReference>
<accession>A0A1M2VBZ9</accession>
<dbReference type="SUPFAM" id="SSF52540">
    <property type="entry name" value="P-loop containing nucleoside triphosphate hydrolases"/>
    <property type="match status" value="1"/>
</dbReference>
<dbReference type="PANTHER" id="PTHR36168:SF1">
    <property type="entry name" value="ORC1-LIKE AAA ATPASE DOMAIN-CONTAINING PROTEIN"/>
    <property type="match status" value="1"/>
</dbReference>
<sequence length="976" mass="107804">MKQVSTASGSTSSGASSAPPPASHGLRSQLGHLLPRHALFQVHVHIEQLSNVPLMSGEFGVRWKFKNAQTGSGLLSKMKGHRTWSGQSRGKGAGELDSAATEEGEMDEEDEVDDYSTHGTDDASHYFDAPRSPLDHDDPLALESTRPPVTPMPIINGHTQSSTSLQLRSEARGMTPWEKLQSYNVKWDHSVNVVVQMDVHRETGDLLPNELKLVVMQRVIPGDPDSPQQPRIGAVYLNLAEYADAGKVTRRYLLRQSKTNATLKLSIELEHIGGEKHYKAPPLRKGEILASVSGILNNNGLFNTRFARELDLYVGGDKADEDGSFPYADKNGHVQPDSLATSFGLRTTEHLIEALFNPVPSETLDPSPFTYYAPPHPGPPKRQDSVPESLDSSTGRRSIDSSVGSASYVATTSEHSSSAGFDYSSGGTATGAASTDSHRHWWQKIRSRPTTPARTTFRPSTPAPPIEKAFTSGNDPAVAFVLSVIHKSREEEKERSNGDRTWDLDGASSWTQYLRRNEQDLIDRIIQGKEVGRYFVLLGPKGTGKTTMILDAMQSVNSEGVAMCDVHCDLEVFRLRLGKALNYEYDEDTQAGLFFRKAHPREDRLGSRMHVVSVYDLSAEDARNAARRMRLDARQHSESHEVLSRLVKILGGRLTYLGRATKAPDMMTFAKHMLAIEKAWLLSQIGLIPDCDEEVMEEQKWSSCSWLLLREFVRRHAKEVERIRAAIVRGEVGEEELENIPLPRISYYECRQIMARPDFMDDLDRKNIIAIDINHDVTPDSWLIFHAAEEVVGDELFDELLDSVRGRVNEIESQRRTRELISGPHAHTRITLAPGSSGDALQEKASSCTPAWTTQLILTSPPLFPAVHIAACASPRTRLSPLSDLLPHLTFDAATLTEAYDTRARRLAFLEKLCASSVDHVLQASRAGREVIAIPVDIGSCSASHDVLRSLGTDCISRSQGAHASSRWAAVLGPLG</sequence>
<reference evidence="3 4" key="1">
    <citation type="submission" date="2016-10" db="EMBL/GenBank/DDBJ databases">
        <title>Genome sequence of the basidiomycete white-rot fungus Trametes pubescens.</title>
        <authorList>
            <person name="Makela M.R."/>
            <person name="Granchi Z."/>
            <person name="Peng M."/>
            <person name="De Vries R.P."/>
            <person name="Grigoriev I."/>
            <person name="Riley R."/>
            <person name="Hilden K."/>
        </authorList>
    </citation>
    <scope>NUCLEOTIDE SEQUENCE [LARGE SCALE GENOMIC DNA]</scope>
    <source>
        <strain evidence="3 4">FBCC735</strain>
    </source>
</reference>
<protein>
    <recommendedName>
        <fullName evidence="2">C2 NT-type domain-containing protein</fullName>
    </recommendedName>
</protein>
<evidence type="ECO:0000313" key="4">
    <source>
        <dbReference type="Proteomes" id="UP000184267"/>
    </source>
</evidence>
<evidence type="ECO:0000259" key="2">
    <source>
        <dbReference type="PROSITE" id="PS51840"/>
    </source>
</evidence>
<feature type="region of interest" description="Disordered" evidence="1">
    <location>
        <begin position="366"/>
        <end position="470"/>
    </location>
</feature>
<keyword evidence="4" id="KW-1185">Reference proteome</keyword>
<feature type="compositionally biased region" description="Acidic residues" evidence="1">
    <location>
        <begin position="100"/>
        <end position="114"/>
    </location>
</feature>
<feature type="compositionally biased region" description="Low complexity" evidence="1">
    <location>
        <begin position="424"/>
        <end position="435"/>
    </location>
</feature>
<feature type="domain" description="C2 NT-type" evidence="2">
    <location>
        <begin position="30"/>
        <end position="271"/>
    </location>
</feature>
<feature type="region of interest" description="Disordered" evidence="1">
    <location>
        <begin position="1"/>
        <end position="28"/>
    </location>
</feature>
<dbReference type="Proteomes" id="UP000184267">
    <property type="component" value="Unassembled WGS sequence"/>
</dbReference>
<gene>
    <name evidence="3" type="ORF">TRAPUB_4016</name>
</gene>
<dbReference type="InterPro" id="IPR027417">
    <property type="entry name" value="P-loop_NTPase"/>
</dbReference>
<dbReference type="PROSITE" id="PS51840">
    <property type="entry name" value="C2_NT"/>
    <property type="match status" value="1"/>
</dbReference>
<feature type="region of interest" description="Disordered" evidence="1">
    <location>
        <begin position="76"/>
        <end position="124"/>
    </location>
</feature>
<dbReference type="STRING" id="154538.A0A1M2VBZ9"/>
<feature type="compositionally biased region" description="Low complexity" evidence="1">
    <location>
        <begin position="448"/>
        <end position="460"/>
    </location>
</feature>
<dbReference type="Pfam" id="PF24913">
    <property type="entry name" value="WHD_AAA_fung"/>
    <property type="match status" value="1"/>
</dbReference>
<name>A0A1M2VBZ9_TRAPU</name>
<evidence type="ECO:0000313" key="3">
    <source>
        <dbReference type="EMBL" id="OJT05191.1"/>
    </source>
</evidence>
<organism evidence="3 4">
    <name type="scientific">Trametes pubescens</name>
    <name type="common">White-rot fungus</name>
    <dbReference type="NCBI Taxonomy" id="154538"/>
    <lineage>
        <taxon>Eukaryota</taxon>
        <taxon>Fungi</taxon>
        <taxon>Dikarya</taxon>
        <taxon>Basidiomycota</taxon>
        <taxon>Agaricomycotina</taxon>
        <taxon>Agaricomycetes</taxon>
        <taxon>Polyporales</taxon>
        <taxon>Polyporaceae</taxon>
        <taxon>Trametes</taxon>
    </lineage>
</organism>
<proteinExistence type="predicted"/>
<feature type="compositionally biased region" description="Basic and acidic residues" evidence="1">
    <location>
        <begin position="115"/>
        <end position="124"/>
    </location>
</feature>
<evidence type="ECO:0000256" key="1">
    <source>
        <dbReference type="SAM" id="MobiDB-lite"/>
    </source>
</evidence>
<dbReference type="InterPro" id="IPR056808">
    <property type="entry name" value="HTH_AAA"/>
</dbReference>
<feature type="compositionally biased region" description="Low complexity" evidence="1">
    <location>
        <begin position="1"/>
        <end position="17"/>
    </location>
</feature>
<dbReference type="InterPro" id="IPR019448">
    <property type="entry name" value="NT-C2"/>
</dbReference>